<dbReference type="RefSeq" id="WP_127692975.1">
    <property type="nucleotide sequence ID" value="NZ_SACQ01000001.1"/>
</dbReference>
<evidence type="ECO:0000256" key="3">
    <source>
        <dbReference type="ARBA" id="ARBA00023163"/>
    </source>
</evidence>
<keyword evidence="3" id="KW-0804">Transcription</keyword>
<dbReference type="PROSITE" id="PS50977">
    <property type="entry name" value="HTH_TETR_2"/>
    <property type="match status" value="1"/>
</dbReference>
<dbReference type="EMBL" id="SACQ01000001">
    <property type="protein sequence ID" value="RVU32807.1"/>
    <property type="molecule type" value="Genomic_DNA"/>
</dbReference>
<keyword evidence="7" id="KW-1185">Reference proteome</keyword>
<dbReference type="PANTHER" id="PTHR30055:SF234">
    <property type="entry name" value="HTH-TYPE TRANSCRIPTIONAL REGULATOR BETI"/>
    <property type="match status" value="1"/>
</dbReference>
<evidence type="ECO:0000313" key="6">
    <source>
        <dbReference type="EMBL" id="RVU32807.1"/>
    </source>
</evidence>
<dbReference type="Proteomes" id="UP000282818">
    <property type="component" value="Unassembled WGS sequence"/>
</dbReference>
<evidence type="ECO:0000256" key="4">
    <source>
        <dbReference type="PROSITE-ProRule" id="PRU00335"/>
    </source>
</evidence>
<accession>A0A437QE44</accession>
<organism evidence="6 7">
    <name type="scientific">Neptunomonas marina</name>
    <dbReference type="NCBI Taxonomy" id="1815562"/>
    <lineage>
        <taxon>Bacteria</taxon>
        <taxon>Pseudomonadati</taxon>
        <taxon>Pseudomonadota</taxon>
        <taxon>Gammaproteobacteria</taxon>
        <taxon>Oceanospirillales</taxon>
        <taxon>Oceanospirillaceae</taxon>
        <taxon>Neptunomonas</taxon>
    </lineage>
</organism>
<gene>
    <name evidence="6" type="ORF">EOE65_03895</name>
</gene>
<name>A0A437QE44_9GAMM</name>
<feature type="domain" description="HTH tetR-type" evidence="5">
    <location>
        <begin position="12"/>
        <end position="72"/>
    </location>
</feature>
<dbReference type="GO" id="GO:0000976">
    <property type="term" value="F:transcription cis-regulatory region binding"/>
    <property type="evidence" value="ECO:0007669"/>
    <property type="project" value="TreeGrafter"/>
</dbReference>
<proteinExistence type="predicted"/>
<dbReference type="InterPro" id="IPR009057">
    <property type="entry name" value="Homeodomain-like_sf"/>
</dbReference>
<reference evidence="6 7" key="1">
    <citation type="submission" date="2019-01" db="EMBL/GenBank/DDBJ databases">
        <authorList>
            <person name="Chen W.-M."/>
        </authorList>
    </citation>
    <scope>NUCLEOTIDE SEQUENCE [LARGE SCALE GENOMIC DNA]</scope>
    <source>
        <strain evidence="6 7">HPM-16</strain>
    </source>
</reference>
<sequence>MSPRTLDADAFDQRENDILECALNFISQEGIAALTMDKLVKALPYSKGTVYNHFSGKEDLLLALCNRGMKILAEMFDRAATFDGIPRERALCMFFAYMLYAKLSPTQFMLVLTAKTDSVTEKASVARQNEHLELEGRLIKPAVEIFASAQERGELNPPIPLTLQQITFICWSQSFGTNALLNADTDRCSARQGMLIEEETMNGMHILLDGLNFSPRSDQHDWSALIERIKTDIFQTEIQQLAQMGVVLAI</sequence>
<evidence type="ECO:0000313" key="7">
    <source>
        <dbReference type="Proteomes" id="UP000282818"/>
    </source>
</evidence>
<dbReference type="PANTHER" id="PTHR30055">
    <property type="entry name" value="HTH-TYPE TRANSCRIPTIONAL REGULATOR RUTR"/>
    <property type="match status" value="1"/>
</dbReference>
<feature type="DNA-binding region" description="H-T-H motif" evidence="4">
    <location>
        <begin position="35"/>
        <end position="54"/>
    </location>
</feature>
<evidence type="ECO:0000256" key="2">
    <source>
        <dbReference type="ARBA" id="ARBA00023125"/>
    </source>
</evidence>
<dbReference type="SUPFAM" id="SSF46689">
    <property type="entry name" value="Homeodomain-like"/>
    <property type="match status" value="1"/>
</dbReference>
<dbReference type="InterPro" id="IPR001647">
    <property type="entry name" value="HTH_TetR"/>
</dbReference>
<dbReference type="Gene3D" id="1.10.357.10">
    <property type="entry name" value="Tetracycline Repressor, domain 2"/>
    <property type="match status" value="1"/>
</dbReference>
<evidence type="ECO:0000256" key="1">
    <source>
        <dbReference type="ARBA" id="ARBA00023015"/>
    </source>
</evidence>
<keyword evidence="2 4" id="KW-0238">DNA-binding</keyword>
<dbReference type="InterPro" id="IPR050109">
    <property type="entry name" value="HTH-type_TetR-like_transc_reg"/>
</dbReference>
<dbReference type="PRINTS" id="PR00455">
    <property type="entry name" value="HTHTETR"/>
</dbReference>
<dbReference type="Pfam" id="PF00440">
    <property type="entry name" value="TetR_N"/>
    <property type="match status" value="1"/>
</dbReference>
<comment type="caution">
    <text evidence="6">The sequence shown here is derived from an EMBL/GenBank/DDBJ whole genome shotgun (WGS) entry which is preliminary data.</text>
</comment>
<protein>
    <submittedName>
        <fullName evidence="6">TetR/AcrR family transcriptional regulator</fullName>
    </submittedName>
</protein>
<dbReference type="AlphaFoldDB" id="A0A437QE44"/>
<dbReference type="GO" id="GO:0003700">
    <property type="term" value="F:DNA-binding transcription factor activity"/>
    <property type="evidence" value="ECO:0007669"/>
    <property type="project" value="TreeGrafter"/>
</dbReference>
<keyword evidence="1" id="KW-0805">Transcription regulation</keyword>
<evidence type="ECO:0000259" key="5">
    <source>
        <dbReference type="PROSITE" id="PS50977"/>
    </source>
</evidence>